<evidence type="ECO:0000256" key="6">
    <source>
        <dbReference type="SAM" id="SignalP"/>
    </source>
</evidence>
<evidence type="ECO:0000256" key="4">
    <source>
        <dbReference type="ARBA" id="ARBA00022801"/>
    </source>
</evidence>
<accession>A0A1J1IYW2</accession>
<dbReference type="Gene3D" id="3.40.50.1820">
    <property type="entry name" value="alpha/beta hydrolase"/>
    <property type="match status" value="1"/>
</dbReference>
<dbReference type="InterPro" id="IPR042269">
    <property type="entry name" value="Ser_carbopepase_S28_SKS"/>
</dbReference>
<dbReference type="EMBL" id="CVRI01000064">
    <property type="protein sequence ID" value="CRL05280.1"/>
    <property type="molecule type" value="Genomic_DNA"/>
</dbReference>
<dbReference type="OrthoDB" id="1735038at2759"/>
<dbReference type="Proteomes" id="UP000183832">
    <property type="component" value="Unassembled WGS sequence"/>
</dbReference>
<keyword evidence="8" id="KW-1185">Reference proteome</keyword>
<dbReference type="GO" id="GO:0006508">
    <property type="term" value="P:proteolysis"/>
    <property type="evidence" value="ECO:0007669"/>
    <property type="project" value="UniProtKB-KW"/>
</dbReference>
<dbReference type="Pfam" id="PF05577">
    <property type="entry name" value="Peptidase_S28"/>
    <property type="match status" value="1"/>
</dbReference>
<organism evidence="7 8">
    <name type="scientific">Clunio marinus</name>
    <dbReference type="NCBI Taxonomy" id="568069"/>
    <lineage>
        <taxon>Eukaryota</taxon>
        <taxon>Metazoa</taxon>
        <taxon>Ecdysozoa</taxon>
        <taxon>Arthropoda</taxon>
        <taxon>Hexapoda</taxon>
        <taxon>Insecta</taxon>
        <taxon>Pterygota</taxon>
        <taxon>Neoptera</taxon>
        <taxon>Endopterygota</taxon>
        <taxon>Diptera</taxon>
        <taxon>Nematocera</taxon>
        <taxon>Chironomoidea</taxon>
        <taxon>Chironomidae</taxon>
        <taxon>Clunio</taxon>
    </lineage>
</organism>
<dbReference type="InterPro" id="IPR029058">
    <property type="entry name" value="AB_hydrolase_fold"/>
</dbReference>
<sequence>MKSFTELFFFIALIKFCLGFNGITSLFNTHDEPHIDLDEYKSELKFTVKEKWISQKLDNFNTKDSREWMMRYFENDRFLISGGPIFIYIGGEWEISPGWISGGLMYEMAKELNGTMFYTEHRYYGRSHPTEDTSTENLEFLTVQQALADLIHFIEEVKATTDDLKDSKVILVGASYAASLATWARLKYSHLVSGAWASSAPLFAKIDFFEYNEVLTESLRIVGGKACLEKFEAAFQKLEEFFSFSEPKVLVKIIKDFKLCEPLNLCRDVSHFFYELADTVAGLVQGHSPGDIEEGCKFMLDENHKDEVAAFGAWVNSRNKHKCLNMNYDDTIKKFRNITWGSDANKQLRQWTYQVNLESQNINLVNYSKIFYSRLAMRLVGFKLFSLASIEKSVKKTNEMYGGFNLKVTNVYTTHGRIDPWRPMGLSKDLNIHSPVEILEDYSHCADLHSIASKDTPQLIASKKRIKKLVRKWLNVP</sequence>
<keyword evidence="5" id="KW-0325">Glycoprotein</keyword>
<dbReference type="AlphaFoldDB" id="A0A1J1IYW2"/>
<evidence type="ECO:0000256" key="5">
    <source>
        <dbReference type="ARBA" id="ARBA00023180"/>
    </source>
</evidence>
<protein>
    <submittedName>
        <fullName evidence="7">CLUMA_CG018003, isoform A</fullName>
    </submittedName>
</protein>
<dbReference type="Gene3D" id="1.20.120.980">
    <property type="entry name" value="Serine carboxypeptidase S28, SKS domain"/>
    <property type="match status" value="1"/>
</dbReference>
<dbReference type="GO" id="GO:0070008">
    <property type="term" value="F:serine-type exopeptidase activity"/>
    <property type="evidence" value="ECO:0007669"/>
    <property type="project" value="InterPro"/>
</dbReference>
<dbReference type="PANTHER" id="PTHR11010:SF5">
    <property type="entry name" value="RE36938P-RELATED"/>
    <property type="match status" value="1"/>
</dbReference>
<feature type="signal peptide" evidence="6">
    <location>
        <begin position="1"/>
        <end position="19"/>
    </location>
</feature>
<keyword evidence="4" id="KW-0378">Hydrolase</keyword>
<evidence type="ECO:0000256" key="3">
    <source>
        <dbReference type="ARBA" id="ARBA00022729"/>
    </source>
</evidence>
<reference evidence="7 8" key="1">
    <citation type="submission" date="2015-04" db="EMBL/GenBank/DDBJ databases">
        <authorList>
            <person name="Syromyatnikov M.Y."/>
            <person name="Popov V.N."/>
        </authorList>
    </citation>
    <scope>NUCLEOTIDE SEQUENCE [LARGE SCALE GENOMIC DNA]</scope>
</reference>
<evidence type="ECO:0000313" key="8">
    <source>
        <dbReference type="Proteomes" id="UP000183832"/>
    </source>
</evidence>
<evidence type="ECO:0000256" key="1">
    <source>
        <dbReference type="ARBA" id="ARBA00011079"/>
    </source>
</evidence>
<feature type="chain" id="PRO_5012362538" evidence="6">
    <location>
        <begin position="20"/>
        <end position="477"/>
    </location>
</feature>
<evidence type="ECO:0000313" key="7">
    <source>
        <dbReference type="EMBL" id="CRL05280.1"/>
    </source>
</evidence>
<proteinExistence type="inferred from homology"/>
<dbReference type="InterPro" id="IPR008758">
    <property type="entry name" value="Peptidase_S28"/>
</dbReference>
<comment type="similarity">
    <text evidence="1">Belongs to the peptidase S28 family.</text>
</comment>
<keyword evidence="2" id="KW-0645">Protease</keyword>
<dbReference type="GO" id="GO:0008239">
    <property type="term" value="F:dipeptidyl-peptidase activity"/>
    <property type="evidence" value="ECO:0007669"/>
    <property type="project" value="TreeGrafter"/>
</dbReference>
<evidence type="ECO:0000256" key="2">
    <source>
        <dbReference type="ARBA" id="ARBA00022670"/>
    </source>
</evidence>
<name>A0A1J1IYW2_9DIPT</name>
<keyword evidence="3 6" id="KW-0732">Signal</keyword>
<dbReference type="PANTHER" id="PTHR11010">
    <property type="entry name" value="PROTEASE S28 PRO-X CARBOXYPEPTIDASE-RELATED"/>
    <property type="match status" value="1"/>
</dbReference>
<dbReference type="SUPFAM" id="SSF53474">
    <property type="entry name" value="alpha/beta-Hydrolases"/>
    <property type="match status" value="1"/>
</dbReference>
<gene>
    <name evidence="7" type="ORF">CLUMA_CG018003</name>
</gene>